<accession>A0A2P2MK54</accession>
<dbReference type="AlphaFoldDB" id="A0A2P2MK54"/>
<organism evidence="1">
    <name type="scientific">Rhizophora mucronata</name>
    <name type="common">Asiatic mangrove</name>
    <dbReference type="NCBI Taxonomy" id="61149"/>
    <lineage>
        <taxon>Eukaryota</taxon>
        <taxon>Viridiplantae</taxon>
        <taxon>Streptophyta</taxon>
        <taxon>Embryophyta</taxon>
        <taxon>Tracheophyta</taxon>
        <taxon>Spermatophyta</taxon>
        <taxon>Magnoliopsida</taxon>
        <taxon>eudicotyledons</taxon>
        <taxon>Gunneridae</taxon>
        <taxon>Pentapetalae</taxon>
        <taxon>rosids</taxon>
        <taxon>fabids</taxon>
        <taxon>Malpighiales</taxon>
        <taxon>Rhizophoraceae</taxon>
        <taxon>Rhizophora</taxon>
    </lineage>
</organism>
<sequence length="52" mass="5973">MSITYNGQVFWYCFPPLFLLMNGSLNYFESIKESLVLITFFISVNLNDGDGL</sequence>
<dbReference type="EMBL" id="GGEC01050124">
    <property type="protein sequence ID" value="MBX30608.1"/>
    <property type="molecule type" value="Transcribed_RNA"/>
</dbReference>
<proteinExistence type="predicted"/>
<name>A0A2P2MK54_RHIMU</name>
<reference evidence="1" key="1">
    <citation type="submission" date="2018-02" db="EMBL/GenBank/DDBJ databases">
        <title>Rhizophora mucronata_Transcriptome.</title>
        <authorList>
            <person name="Meera S.P."/>
            <person name="Sreeshan A."/>
            <person name="Augustine A."/>
        </authorList>
    </citation>
    <scope>NUCLEOTIDE SEQUENCE</scope>
    <source>
        <tissue evidence="1">Leaf</tissue>
    </source>
</reference>
<protein>
    <submittedName>
        <fullName evidence="1">Uncharacterized protein</fullName>
    </submittedName>
</protein>
<evidence type="ECO:0000313" key="1">
    <source>
        <dbReference type="EMBL" id="MBX30608.1"/>
    </source>
</evidence>